<evidence type="ECO:0000313" key="4">
    <source>
        <dbReference type="EMBL" id="AUV83982.1"/>
    </source>
</evidence>
<proteinExistence type="predicted"/>
<dbReference type="OrthoDB" id="43333at2157"/>
<dbReference type="PROSITE" id="PS51371">
    <property type="entry name" value="CBS"/>
    <property type="match status" value="2"/>
</dbReference>
<dbReference type="PANTHER" id="PTHR43080:SF2">
    <property type="entry name" value="CBS DOMAIN-CONTAINING PROTEIN"/>
    <property type="match status" value="1"/>
</dbReference>
<reference evidence="4 5" key="1">
    <citation type="submission" date="2018-01" db="EMBL/GenBank/DDBJ databases">
        <title>Complete genome sequence of Salinigranum rubrum GX10T, an extremely halophilic archaeon isolated from a marine solar saltern.</title>
        <authorList>
            <person name="Han S."/>
        </authorList>
    </citation>
    <scope>NUCLEOTIDE SEQUENCE [LARGE SCALE GENOMIC DNA]</scope>
    <source>
        <strain evidence="4 5">GX10</strain>
    </source>
</reference>
<evidence type="ECO:0000259" key="3">
    <source>
        <dbReference type="PROSITE" id="PS51371"/>
    </source>
</evidence>
<keyword evidence="5" id="KW-1185">Reference proteome</keyword>
<dbReference type="CDD" id="cd17776">
    <property type="entry name" value="CBS_pair_arch"/>
    <property type="match status" value="1"/>
</dbReference>
<evidence type="ECO:0000313" key="5">
    <source>
        <dbReference type="Proteomes" id="UP000236584"/>
    </source>
</evidence>
<keyword evidence="1 2" id="KW-0129">CBS domain</keyword>
<dbReference type="InterPro" id="IPR051257">
    <property type="entry name" value="Diverse_CBS-Domain"/>
</dbReference>
<accession>A0A2I8VPY1</accession>
<feature type="domain" description="CBS" evidence="3">
    <location>
        <begin position="65"/>
        <end position="121"/>
    </location>
</feature>
<evidence type="ECO:0000256" key="2">
    <source>
        <dbReference type="PROSITE-ProRule" id="PRU00703"/>
    </source>
</evidence>
<evidence type="ECO:0000256" key="1">
    <source>
        <dbReference type="ARBA" id="ARBA00023122"/>
    </source>
</evidence>
<protein>
    <submittedName>
        <fullName evidence="4">Inosine-5-monophosphate dehydrogenase</fullName>
    </submittedName>
</protein>
<organism evidence="4 5">
    <name type="scientific">Salinigranum rubrum</name>
    <dbReference type="NCBI Taxonomy" id="755307"/>
    <lineage>
        <taxon>Archaea</taxon>
        <taxon>Methanobacteriati</taxon>
        <taxon>Methanobacteriota</taxon>
        <taxon>Stenosarchaea group</taxon>
        <taxon>Halobacteria</taxon>
        <taxon>Halobacteriales</taxon>
        <taxon>Haloferacaceae</taxon>
        <taxon>Salinigranum</taxon>
    </lineage>
</organism>
<dbReference type="Pfam" id="PF00571">
    <property type="entry name" value="CBS"/>
    <property type="match status" value="2"/>
</dbReference>
<name>A0A2I8VPY1_9EURY</name>
<sequence length="140" mass="15088">MTTDCLTVPSSATLADCVSRMLMAGTGSVIIDDDGPLGIVTESDVLRAACDIDEPLGDIPAHVAMSHPVERIEPTATVRKAAQRMHDLGIKKLLVARGLDPVGVVTVTDLVWHFSDFQREAGRLALEGHAWEHGDDRHAR</sequence>
<dbReference type="PANTHER" id="PTHR43080">
    <property type="entry name" value="CBS DOMAIN-CONTAINING PROTEIN CBSX3, MITOCHONDRIAL"/>
    <property type="match status" value="1"/>
</dbReference>
<dbReference type="SUPFAM" id="SSF54631">
    <property type="entry name" value="CBS-domain pair"/>
    <property type="match status" value="1"/>
</dbReference>
<dbReference type="EMBL" id="CP026309">
    <property type="protein sequence ID" value="AUV83982.1"/>
    <property type="molecule type" value="Genomic_DNA"/>
</dbReference>
<dbReference type="InterPro" id="IPR000644">
    <property type="entry name" value="CBS_dom"/>
</dbReference>
<dbReference type="Gene3D" id="3.10.580.10">
    <property type="entry name" value="CBS-domain"/>
    <property type="match status" value="1"/>
</dbReference>
<gene>
    <name evidence="4" type="ORF">C2R22_12825</name>
</gene>
<dbReference type="KEGG" id="srub:C2R22_12825"/>
<dbReference type="AlphaFoldDB" id="A0A2I8VPY1"/>
<dbReference type="SMART" id="SM00116">
    <property type="entry name" value="CBS"/>
    <property type="match status" value="2"/>
</dbReference>
<dbReference type="Proteomes" id="UP000236584">
    <property type="component" value="Chromosome"/>
</dbReference>
<dbReference type="InterPro" id="IPR046342">
    <property type="entry name" value="CBS_dom_sf"/>
</dbReference>
<feature type="domain" description="CBS" evidence="3">
    <location>
        <begin position="1"/>
        <end position="59"/>
    </location>
</feature>